<evidence type="ECO:0000256" key="1">
    <source>
        <dbReference type="SAM" id="MobiDB-lite"/>
    </source>
</evidence>
<organism evidence="2 3">
    <name type="scientific">Streptomyces gobitricini</name>
    <dbReference type="NCBI Taxonomy" id="68211"/>
    <lineage>
        <taxon>Bacteria</taxon>
        <taxon>Bacillati</taxon>
        <taxon>Actinomycetota</taxon>
        <taxon>Actinomycetes</taxon>
        <taxon>Kitasatosporales</taxon>
        <taxon>Streptomycetaceae</taxon>
        <taxon>Streptomyces</taxon>
    </lineage>
</organism>
<reference evidence="2 3" key="1">
    <citation type="journal article" date="2019" name="Int. J. Syst. Evol. Microbiol.">
        <title>The Global Catalogue of Microorganisms (GCM) 10K type strain sequencing project: providing services to taxonomists for standard genome sequencing and annotation.</title>
        <authorList>
            <consortium name="The Broad Institute Genomics Platform"/>
            <consortium name="The Broad Institute Genome Sequencing Center for Infectious Disease"/>
            <person name="Wu L."/>
            <person name="Ma J."/>
        </authorList>
    </citation>
    <scope>NUCLEOTIDE SEQUENCE [LARGE SCALE GENOMIC DNA]</scope>
    <source>
        <strain evidence="2 3">JCM 5062</strain>
    </source>
</reference>
<dbReference type="EMBL" id="BAAASR010000013">
    <property type="protein sequence ID" value="GAA2488544.1"/>
    <property type="molecule type" value="Genomic_DNA"/>
</dbReference>
<dbReference type="InterPro" id="IPR036291">
    <property type="entry name" value="NAD(P)-bd_dom_sf"/>
</dbReference>
<evidence type="ECO:0000313" key="3">
    <source>
        <dbReference type="Proteomes" id="UP001499942"/>
    </source>
</evidence>
<dbReference type="SUPFAM" id="SSF51735">
    <property type="entry name" value="NAD(P)-binding Rossmann-fold domains"/>
    <property type="match status" value="1"/>
</dbReference>
<protein>
    <submittedName>
        <fullName evidence="2">Uncharacterized protein</fullName>
    </submittedName>
</protein>
<evidence type="ECO:0000313" key="2">
    <source>
        <dbReference type="EMBL" id="GAA2488544.1"/>
    </source>
</evidence>
<dbReference type="Gene3D" id="3.40.50.720">
    <property type="entry name" value="NAD(P)-binding Rossmann-like Domain"/>
    <property type="match status" value="1"/>
</dbReference>
<accession>A0ABN3LT15</accession>
<proteinExistence type="predicted"/>
<gene>
    <name evidence="2" type="ORF">GCM10010393_19940</name>
</gene>
<comment type="caution">
    <text evidence="2">The sequence shown here is derived from an EMBL/GenBank/DDBJ whole genome shotgun (WGS) entry which is preliminary data.</text>
</comment>
<feature type="region of interest" description="Disordered" evidence="1">
    <location>
        <begin position="13"/>
        <end position="182"/>
    </location>
</feature>
<name>A0ABN3LT15_9ACTN</name>
<keyword evidence="3" id="KW-1185">Reference proteome</keyword>
<sequence length="182" mass="18861">MERVGRIVTIGPCTARRVPGPGRPSYAMSTSPPAGLAKALGGEPGGRGITADIARPGPVGTGVDPADGPFARRSAGDDGAAGPLLPCRTGRRRWWRTPGRGGGGVRDGGPSPRWTAAAPRDRAGAGSEGRTGAVRPVRPSRTGRCRAARVGQFSSSWRAVRRLAPSSVSEPNRRRREMPPSG</sequence>
<dbReference type="Proteomes" id="UP001499942">
    <property type="component" value="Unassembled WGS sequence"/>
</dbReference>